<dbReference type="EMBL" id="JAACJM010000151">
    <property type="protein sequence ID" value="KAF5343001.1"/>
    <property type="molecule type" value="Genomic_DNA"/>
</dbReference>
<evidence type="ECO:0008006" key="3">
    <source>
        <dbReference type="Google" id="ProtNLM"/>
    </source>
</evidence>
<dbReference type="GO" id="GO:0004497">
    <property type="term" value="F:monooxygenase activity"/>
    <property type="evidence" value="ECO:0007669"/>
    <property type="project" value="InterPro"/>
</dbReference>
<evidence type="ECO:0000313" key="1">
    <source>
        <dbReference type="EMBL" id="KAF5343001.1"/>
    </source>
</evidence>
<reference evidence="1 2" key="1">
    <citation type="journal article" date="2020" name="ISME J.">
        <title>Uncovering the hidden diversity of litter-decomposition mechanisms in mushroom-forming fungi.</title>
        <authorList>
            <person name="Floudas D."/>
            <person name="Bentzer J."/>
            <person name="Ahren D."/>
            <person name="Johansson T."/>
            <person name="Persson P."/>
            <person name="Tunlid A."/>
        </authorList>
    </citation>
    <scope>NUCLEOTIDE SEQUENCE [LARGE SCALE GENOMIC DNA]</scope>
    <source>
        <strain evidence="1 2">CBS 291.85</strain>
    </source>
</reference>
<dbReference type="Proteomes" id="UP000559256">
    <property type="component" value="Unassembled WGS sequence"/>
</dbReference>
<gene>
    <name evidence="1" type="ORF">D9758_013698</name>
</gene>
<accession>A0A8H5FN76</accession>
<comment type="caution">
    <text evidence="1">The sequence shown here is derived from an EMBL/GenBank/DDBJ whole genome shotgun (WGS) entry which is preliminary data.</text>
</comment>
<proteinExistence type="predicted"/>
<dbReference type="OrthoDB" id="1470350at2759"/>
<name>A0A8H5FN76_9AGAR</name>
<dbReference type="GO" id="GO:0005506">
    <property type="term" value="F:iron ion binding"/>
    <property type="evidence" value="ECO:0007669"/>
    <property type="project" value="InterPro"/>
</dbReference>
<keyword evidence="2" id="KW-1185">Reference proteome</keyword>
<dbReference type="GO" id="GO:0016705">
    <property type="term" value="F:oxidoreductase activity, acting on paired donors, with incorporation or reduction of molecular oxygen"/>
    <property type="evidence" value="ECO:0007669"/>
    <property type="project" value="InterPro"/>
</dbReference>
<dbReference type="InterPro" id="IPR001128">
    <property type="entry name" value="Cyt_P450"/>
</dbReference>
<dbReference type="GO" id="GO:0020037">
    <property type="term" value="F:heme binding"/>
    <property type="evidence" value="ECO:0007669"/>
    <property type="project" value="InterPro"/>
</dbReference>
<dbReference type="Gene3D" id="1.10.630.10">
    <property type="entry name" value="Cytochrome P450"/>
    <property type="match status" value="1"/>
</dbReference>
<organism evidence="1 2">
    <name type="scientific">Tetrapyrgos nigripes</name>
    <dbReference type="NCBI Taxonomy" id="182062"/>
    <lineage>
        <taxon>Eukaryota</taxon>
        <taxon>Fungi</taxon>
        <taxon>Dikarya</taxon>
        <taxon>Basidiomycota</taxon>
        <taxon>Agaricomycotina</taxon>
        <taxon>Agaricomycetes</taxon>
        <taxon>Agaricomycetidae</taxon>
        <taxon>Agaricales</taxon>
        <taxon>Marasmiineae</taxon>
        <taxon>Marasmiaceae</taxon>
        <taxon>Tetrapyrgos</taxon>
    </lineage>
</organism>
<dbReference type="InterPro" id="IPR036396">
    <property type="entry name" value="Cyt_P450_sf"/>
</dbReference>
<sequence>MYMSHRSTFTKLVAEGSFPFRVVRIDGFMGDKQLLVFDPKAMHHILVKDAVLYEKTNLTMSALIMGKRLIGNTGEPHRKQRKMLNPVFSIAHMRNVLPIFYNVVDKLENGLSAKLQNDASHGPQEIEMLSCMSRTALELIGQAGLGYSFDDLSTEATAHPYPATLK</sequence>
<dbReference type="SUPFAM" id="SSF48264">
    <property type="entry name" value="Cytochrome P450"/>
    <property type="match status" value="1"/>
</dbReference>
<dbReference type="AlphaFoldDB" id="A0A8H5FN76"/>
<protein>
    <recommendedName>
        <fullName evidence="3">Cytochrome P450</fullName>
    </recommendedName>
</protein>
<evidence type="ECO:0000313" key="2">
    <source>
        <dbReference type="Proteomes" id="UP000559256"/>
    </source>
</evidence>
<dbReference type="Pfam" id="PF00067">
    <property type="entry name" value="p450"/>
    <property type="match status" value="1"/>
</dbReference>